<dbReference type="EMBL" id="JAALLS010000003">
    <property type="protein sequence ID" value="NGP87533.1"/>
    <property type="molecule type" value="Genomic_DNA"/>
</dbReference>
<dbReference type="Gene3D" id="3.10.28.20">
    <property type="entry name" value="Acetamidase/Formamidase-like domains"/>
    <property type="match status" value="1"/>
</dbReference>
<dbReference type="Proteomes" id="UP000479132">
    <property type="component" value="Unassembled WGS sequence"/>
</dbReference>
<gene>
    <name evidence="3" type="ORF">G3569_04135</name>
</gene>
<keyword evidence="1" id="KW-0732">Signal</keyword>
<feature type="signal peptide" evidence="1">
    <location>
        <begin position="1"/>
        <end position="22"/>
    </location>
</feature>
<evidence type="ECO:0000313" key="3">
    <source>
        <dbReference type="EMBL" id="NGP87533.1"/>
    </source>
</evidence>
<evidence type="ECO:0000256" key="1">
    <source>
        <dbReference type="SAM" id="SignalP"/>
    </source>
</evidence>
<protein>
    <recommendedName>
        <fullName evidence="2">Lipoprotein LPP20-like domain-containing protein</fullName>
    </recommendedName>
</protein>
<evidence type="ECO:0000313" key="4">
    <source>
        <dbReference type="Proteomes" id="UP000479132"/>
    </source>
</evidence>
<name>A0A6M1T4E1_9BACT</name>
<dbReference type="PROSITE" id="PS51257">
    <property type="entry name" value="PROKAR_LIPOPROTEIN"/>
    <property type="match status" value="1"/>
</dbReference>
<dbReference type="RefSeq" id="WP_165266371.1">
    <property type="nucleotide sequence ID" value="NZ_JAALLS010000003.1"/>
</dbReference>
<proteinExistence type="predicted"/>
<comment type="caution">
    <text evidence="3">The sequence shown here is derived from an EMBL/GenBank/DDBJ whole genome shotgun (WGS) entry which is preliminary data.</text>
</comment>
<keyword evidence="4" id="KW-1185">Reference proteome</keyword>
<dbReference type="InterPro" id="IPR024952">
    <property type="entry name" value="LPP20-like_dom"/>
</dbReference>
<dbReference type="Pfam" id="PF02169">
    <property type="entry name" value="LPP20"/>
    <property type="match status" value="1"/>
</dbReference>
<feature type="chain" id="PRO_5026901870" description="Lipoprotein LPP20-like domain-containing protein" evidence="1">
    <location>
        <begin position="23"/>
        <end position="198"/>
    </location>
</feature>
<accession>A0A6M1T4E1</accession>
<organism evidence="3 4">
    <name type="scientific">Fodinibius halophilus</name>
    <dbReference type="NCBI Taxonomy" id="1736908"/>
    <lineage>
        <taxon>Bacteria</taxon>
        <taxon>Pseudomonadati</taxon>
        <taxon>Balneolota</taxon>
        <taxon>Balneolia</taxon>
        <taxon>Balneolales</taxon>
        <taxon>Balneolaceae</taxon>
        <taxon>Fodinibius</taxon>
    </lineage>
</organism>
<dbReference type="AlphaFoldDB" id="A0A6M1T4E1"/>
<sequence>MKLKIILAVFMSGMLLLGCSSSKEVSDDTEMESNLPNWYMNPPSSDNEYMYAIGEATSSRRRIARTSAMNNGDAAIAQKIQAEVSTMQKNFAEETTAGENSNYRQVFTDVSKSVAQQKLSGVEVYKSHFTKTDSGTKYEVILLMRMPIGEAANALDQALKNTLSRDEELYTKFKASKAFEDMKKSIEEMEQGSMPSEN</sequence>
<evidence type="ECO:0000259" key="2">
    <source>
        <dbReference type="Pfam" id="PF02169"/>
    </source>
</evidence>
<reference evidence="3 4" key="1">
    <citation type="submission" date="2020-02" db="EMBL/GenBank/DDBJ databases">
        <title>Aliifodinibius halophilus 2W32, complete genome.</title>
        <authorList>
            <person name="Li Y."/>
            <person name="Wu S."/>
        </authorList>
    </citation>
    <scope>NUCLEOTIDE SEQUENCE [LARGE SCALE GENOMIC DNA]</scope>
    <source>
        <strain evidence="3 4">2W32</strain>
    </source>
</reference>
<feature type="domain" description="Lipoprotein LPP20-like" evidence="2">
    <location>
        <begin position="36"/>
        <end position="127"/>
    </location>
</feature>